<feature type="domain" description="Glutamine amidotransferase type-2" evidence="1">
    <location>
        <begin position="22"/>
        <end position="287"/>
    </location>
</feature>
<gene>
    <name evidence="2" type="ORF">METZ01_LOCUS4060</name>
</gene>
<dbReference type="InterPro" id="IPR017932">
    <property type="entry name" value="GATase_2_dom"/>
</dbReference>
<dbReference type="NCBIfam" id="TIGR04183">
    <property type="entry name" value="Por_Secre_tail"/>
    <property type="match status" value="1"/>
</dbReference>
<feature type="non-terminal residue" evidence="2">
    <location>
        <position position="1"/>
    </location>
</feature>
<dbReference type="Gene3D" id="3.60.20.10">
    <property type="entry name" value="Glutamine Phosphoribosylpyrophosphate, subunit 1, domain 1"/>
    <property type="match status" value="1"/>
</dbReference>
<proteinExistence type="predicted"/>
<organism evidence="2">
    <name type="scientific">marine metagenome</name>
    <dbReference type="NCBI Taxonomy" id="408172"/>
    <lineage>
        <taxon>unclassified sequences</taxon>
        <taxon>metagenomes</taxon>
        <taxon>ecological metagenomes</taxon>
    </lineage>
</organism>
<accession>A0A381N9C8</accession>
<dbReference type="PROSITE" id="PS51278">
    <property type="entry name" value="GATASE_TYPE_2"/>
    <property type="match status" value="1"/>
</dbReference>
<dbReference type="EMBL" id="UINC01000211">
    <property type="protein sequence ID" value="SUZ51206.1"/>
    <property type="molecule type" value="Genomic_DNA"/>
</dbReference>
<evidence type="ECO:0000313" key="2">
    <source>
        <dbReference type="EMBL" id="SUZ51206.1"/>
    </source>
</evidence>
<dbReference type="InterPro" id="IPR026444">
    <property type="entry name" value="Secre_tail"/>
</dbReference>
<dbReference type="AlphaFoldDB" id="A0A381N9C8"/>
<evidence type="ECO:0000259" key="1">
    <source>
        <dbReference type="PROSITE" id="PS51278"/>
    </source>
</evidence>
<dbReference type="SUPFAM" id="SSF56235">
    <property type="entry name" value="N-terminal nucleophile aminohydrolases (Ntn hydrolases)"/>
    <property type="match status" value="1"/>
</dbReference>
<sequence>VPQKLIFAVALFLTLFQPLSACWIWAVSAKSGLTLSELNEYDKTLIYSELQGLVQQSQYAPDGWALLGYSLEQSYPLGLLQRSEIPAYMDSAAFWSTAGALLEESAGKLGLGHVRAASSGASGIPNPHPWLFTGSQTYSLVHGGTVNKNMLYNLMTDSGNDLSWLTAHPPQTFGVDTWQDSSGWANVVDSELILLFIMQQVELQGTILMGLEAAFSSLLAAGVAPGQLNIVFSDGQNLFVFGGAGGLSIAETESHIVVMTSPSGEGEAASLDWTGLGNGELLVIGSDGISRYPDFAGVTGEDPPAVPKGPWLLPAYPNPFNGAVTIRFELVHAQRPILIIHDLLGATVFRTEIPARSRVAGTMAWIPRNPNGQSLPSGTYLVRIQANNGYDSQKILFIK</sequence>
<dbReference type="InterPro" id="IPR029055">
    <property type="entry name" value="Ntn_hydrolases_N"/>
</dbReference>
<name>A0A381N9C8_9ZZZZ</name>
<reference evidence="2" key="1">
    <citation type="submission" date="2018-05" db="EMBL/GenBank/DDBJ databases">
        <authorList>
            <person name="Lanie J.A."/>
            <person name="Ng W.-L."/>
            <person name="Kazmierczak K.M."/>
            <person name="Andrzejewski T.M."/>
            <person name="Davidsen T.M."/>
            <person name="Wayne K.J."/>
            <person name="Tettelin H."/>
            <person name="Glass J.I."/>
            <person name="Rusch D."/>
            <person name="Podicherti R."/>
            <person name="Tsui H.-C.T."/>
            <person name="Winkler M.E."/>
        </authorList>
    </citation>
    <scope>NUCLEOTIDE SEQUENCE</scope>
</reference>
<protein>
    <recommendedName>
        <fullName evidence="1">Glutamine amidotransferase type-2 domain-containing protein</fullName>
    </recommendedName>
</protein>